<keyword evidence="2" id="KW-0677">Repeat</keyword>
<dbReference type="PANTHER" id="PTHR22847">
    <property type="entry name" value="WD40 REPEAT PROTEIN"/>
    <property type="match status" value="1"/>
</dbReference>
<dbReference type="InterPro" id="IPR001680">
    <property type="entry name" value="WD40_rpt"/>
</dbReference>
<organism evidence="4 5">
    <name type="scientific">Citrus sinensis</name>
    <name type="common">Sweet orange</name>
    <name type="synonym">Citrus aurantium var. sinensis</name>
    <dbReference type="NCBI Taxonomy" id="2711"/>
    <lineage>
        <taxon>Eukaryota</taxon>
        <taxon>Viridiplantae</taxon>
        <taxon>Streptophyta</taxon>
        <taxon>Embryophyta</taxon>
        <taxon>Tracheophyta</taxon>
        <taxon>Spermatophyta</taxon>
        <taxon>Magnoliopsida</taxon>
        <taxon>eudicotyledons</taxon>
        <taxon>Gunneridae</taxon>
        <taxon>Pentapetalae</taxon>
        <taxon>rosids</taxon>
        <taxon>malvids</taxon>
        <taxon>Sapindales</taxon>
        <taxon>Rutaceae</taxon>
        <taxon>Aurantioideae</taxon>
        <taxon>Citrus</taxon>
    </lineage>
</organism>
<dbReference type="PROSITE" id="PS50294">
    <property type="entry name" value="WD_REPEATS_REGION"/>
    <property type="match status" value="2"/>
</dbReference>
<feature type="repeat" description="WD" evidence="3">
    <location>
        <begin position="96"/>
        <end position="137"/>
    </location>
</feature>
<dbReference type="Pfam" id="PF00400">
    <property type="entry name" value="WD40"/>
    <property type="match status" value="5"/>
</dbReference>
<feature type="repeat" description="WD" evidence="3">
    <location>
        <begin position="138"/>
        <end position="173"/>
    </location>
</feature>
<dbReference type="Proteomes" id="UP000027120">
    <property type="component" value="Unassembled WGS sequence"/>
</dbReference>
<gene>
    <name evidence="4" type="ORF">CISIN_1g042146mg</name>
</gene>
<evidence type="ECO:0008006" key="6">
    <source>
        <dbReference type="Google" id="ProtNLM"/>
    </source>
</evidence>
<dbReference type="SMART" id="SM00320">
    <property type="entry name" value="WD40"/>
    <property type="match status" value="4"/>
</dbReference>
<dbReference type="PROSITE" id="PS50082">
    <property type="entry name" value="WD_REPEATS_2"/>
    <property type="match status" value="4"/>
</dbReference>
<name>A0A067DC06_CITSI</name>
<keyword evidence="5" id="KW-1185">Reference proteome</keyword>
<evidence type="ECO:0000256" key="3">
    <source>
        <dbReference type="PROSITE-ProRule" id="PRU00221"/>
    </source>
</evidence>
<reference evidence="4 5" key="1">
    <citation type="submission" date="2014-04" db="EMBL/GenBank/DDBJ databases">
        <authorList>
            <consortium name="International Citrus Genome Consortium"/>
            <person name="Gmitter F."/>
            <person name="Chen C."/>
            <person name="Farmerie W."/>
            <person name="Harkins T."/>
            <person name="Desany B."/>
            <person name="Mohiuddin M."/>
            <person name="Kodira C."/>
            <person name="Borodovsky M."/>
            <person name="Lomsadze A."/>
            <person name="Burns P."/>
            <person name="Jenkins J."/>
            <person name="Prochnik S."/>
            <person name="Shu S."/>
            <person name="Chapman J."/>
            <person name="Pitluck S."/>
            <person name="Schmutz J."/>
            <person name="Rokhsar D."/>
        </authorList>
    </citation>
    <scope>NUCLEOTIDE SEQUENCE</scope>
</reference>
<dbReference type="CDD" id="cd00200">
    <property type="entry name" value="WD40"/>
    <property type="match status" value="1"/>
</dbReference>
<evidence type="ECO:0000313" key="5">
    <source>
        <dbReference type="Proteomes" id="UP000027120"/>
    </source>
</evidence>
<dbReference type="Gene3D" id="2.130.10.10">
    <property type="entry name" value="YVTN repeat-like/Quinoprotein amine dehydrogenase"/>
    <property type="match status" value="1"/>
</dbReference>
<evidence type="ECO:0000313" key="4">
    <source>
        <dbReference type="EMBL" id="KDO40363.1"/>
    </source>
</evidence>
<proteinExistence type="predicted"/>
<sequence length="262" mass="29279">MSSDRSLESFRPYTLTQTLNGHLRAVSYVKFSHDGRLLTSSSAEKTLLTYSLSSISNFDSTPPSPLQKFTGHEQGISDLATIRLWDVPTATSLKTLIGHTNYVFCINFNPQSNRIVSDTFNETIRIWDIKTGKCLKVLPAHSDPVTAIDFNRDGTMIVTSSYDGLYRILDASTPNGKFILVGTLDNTLRLWNYSTRKILKTYSGYTNSKYCISSTFSVTNGKYIVSHRDPVISVASHPAKNIIASGALDNDRTMKIWTQEKE</sequence>
<dbReference type="GO" id="GO:0048188">
    <property type="term" value="C:Set1C/COMPASS complex"/>
    <property type="evidence" value="ECO:0000318"/>
    <property type="project" value="GO_Central"/>
</dbReference>
<dbReference type="InterPro" id="IPR036322">
    <property type="entry name" value="WD40_repeat_dom_sf"/>
</dbReference>
<accession>A0A067DC06</accession>
<dbReference type="PANTHER" id="PTHR22847:SF637">
    <property type="entry name" value="WD REPEAT DOMAIN 5B"/>
    <property type="match status" value="1"/>
</dbReference>
<keyword evidence="1 3" id="KW-0853">WD repeat</keyword>
<evidence type="ECO:0000256" key="1">
    <source>
        <dbReference type="ARBA" id="ARBA00022574"/>
    </source>
</evidence>
<evidence type="ECO:0000256" key="2">
    <source>
        <dbReference type="ARBA" id="ARBA00022737"/>
    </source>
</evidence>
<dbReference type="GO" id="GO:0042393">
    <property type="term" value="F:histone binding"/>
    <property type="evidence" value="ECO:0000318"/>
    <property type="project" value="GO_Central"/>
</dbReference>
<dbReference type="EMBL" id="KK785987">
    <property type="protein sequence ID" value="KDO40363.1"/>
    <property type="molecule type" value="Genomic_DNA"/>
</dbReference>
<feature type="repeat" description="WD" evidence="3">
    <location>
        <begin position="19"/>
        <end position="60"/>
    </location>
</feature>
<dbReference type="AlphaFoldDB" id="A0A067DC06"/>
<dbReference type="STRING" id="2711.A0A067DC06"/>
<protein>
    <recommendedName>
        <fullName evidence="6">Anaphase-promoting complex subunit 4 WD40 domain-containing protein</fullName>
    </recommendedName>
</protein>
<feature type="repeat" description="WD" evidence="3">
    <location>
        <begin position="174"/>
        <end position="201"/>
    </location>
</feature>
<dbReference type="InterPro" id="IPR015943">
    <property type="entry name" value="WD40/YVTN_repeat-like_dom_sf"/>
</dbReference>
<dbReference type="SMR" id="A0A067DC06"/>
<dbReference type="SUPFAM" id="SSF50978">
    <property type="entry name" value="WD40 repeat-like"/>
    <property type="match status" value="1"/>
</dbReference>